<dbReference type="InterPro" id="IPR008274">
    <property type="entry name" value="AldOxase/xan_DH_MoCoBD1"/>
</dbReference>
<dbReference type="EMBL" id="UINC01051895">
    <property type="protein sequence ID" value="SVB66592.1"/>
    <property type="molecule type" value="Genomic_DNA"/>
</dbReference>
<dbReference type="InterPro" id="IPR000674">
    <property type="entry name" value="Ald_Oxase/Xan_DH_a/b"/>
</dbReference>
<dbReference type="SMART" id="SM01008">
    <property type="entry name" value="Ald_Xan_dh_C"/>
    <property type="match status" value="1"/>
</dbReference>
<name>A0A382FVF9_9ZZZZ</name>
<evidence type="ECO:0000256" key="1">
    <source>
        <dbReference type="ARBA" id="ARBA00022505"/>
    </source>
</evidence>
<gene>
    <name evidence="4" type="ORF">METZ01_LOCUS219446</name>
</gene>
<dbReference type="InterPro" id="IPR036856">
    <property type="entry name" value="Ald_Oxase/Xan_DH_a/b_sf"/>
</dbReference>
<keyword evidence="1" id="KW-0500">Molybdenum</keyword>
<evidence type="ECO:0000256" key="2">
    <source>
        <dbReference type="ARBA" id="ARBA00023002"/>
    </source>
</evidence>
<proteinExistence type="predicted"/>
<dbReference type="InterPro" id="IPR037165">
    <property type="entry name" value="AldOxase/xan_DH_Mopterin-bd_sf"/>
</dbReference>
<dbReference type="Gene3D" id="3.90.1170.50">
    <property type="entry name" value="Aldehyde oxidase/xanthine dehydrogenase, a/b hammerhead"/>
    <property type="match status" value="1"/>
</dbReference>
<dbReference type="GO" id="GO:0016491">
    <property type="term" value="F:oxidoreductase activity"/>
    <property type="evidence" value="ECO:0007669"/>
    <property type="project" value="UniProtKB-KW"/>
</dbReference>
<protein>
    <recommendedName>
        <fullName evidence="3">Aldehyde oxidase/xanthine dehydrogenase a/b hammerhead domain-containing protein</fullName>
    </recommendedName>
</protein>
<dbReference type="Pfam" id="PF02738">
    <property type="entry name" value="MoCoBD_1"/>
    <property type="match status" value="1"/>
</dbReference>
<evidence type="ECO:0000313" key="4">
    <source>
        <dbReference type="EMBL" id="SVB66592.1"/>
    </source>
</evidence>
<dbReference type="Gene3D" id="3.30.365.10">
    <property type="entry name" value="Aldehyde oxidase/xanthine dehydrogenase, molybdopterin binding domain"/>
    <property type="match status" value="2"/>
</dbReference>
<accession>A0A382FVF9</accession>
<organism evidence="4">
    <name type="scientific">marine metagenome</name>
    <dbReference type="NCBI Taxonomy" id="408172"/>
    <lineage>
        <taxon>unclassified sequences</taxon>
        <taxon>metagenomes</taxon>
        <taxon>ecological metagenomes</taxon>
    </lineage>
</organism>
<dbReference type="GO" id="GO:0005506">
    <property type="term" value="F:iron ion binding"/>
    <property type="evidence" value="ECO:0007669"/>
    <property type="project" value="InterPro"/>
</dbReference>
<dbReference type="PANTHER" id="PTHR11908">
    <property type="entry name" value="XANTHINE DEHYDROGENASE"/>
    <property type="match status" value="1"/>
</dbReference>
<reference evidence="4" key="1">
    <citation type="submission" date="2018-05" db="EMBL/GenBank/DDBJ databases">
        <authorList>
            <person name="Lanie J.A."/>
            <person name="Ng W.-L."/>
            <person name="Kazmierczak K.M."/>
            <person name="Andrzejewski T.M."/>
            <person name="Davidsen T.M."/>
            <person name="Wayne K.J."/>
            <person name="Tettelin H."/>
            <person name="Glass J.I."/>
            <person name="Rusch D."/>
            <person name="Podicherti R."/>
            <person name="Tsui H.-C.T."/>
            <person name="Winkler M.E."/>
        </authorList>
    </citation>
    <scope>NUCLEOTIDE SEQUENCE</scope>
</reference>
<dbReference type="Pfam" id="PF01315">
    <property type="entry name" value="Ald_Xan_dh_C"/>
    <property type="match status" value="1"/>
</dbReference>
<dbReference type="PANTHER" id="PTHR11908:SF132">
    <property type="entry name" value="ALDEHYDE OXIDASE 1-RELATED"/>
    <property type="match status" value="1"/>
</dbReference>
<feature type="domain" description="Aldehyde oxidase/xanthine dehydrogenase a/b hammerhead" evidence="3">
    <location>
        <begin position="1"/>
        <end position="102"/>
    </location>
</feature>
<keyword evidence="2" id="KW-0560">Oxidoreductase</keyword>
<evidence type="ECO:0000259" key="3">
    <source>
        <dbReference type="SMART" id="SM01008"/>
    </source>
</evidence>
<dbReference type="SUPFAM" id="SSF56003">
    <property type="entry name" value="Molybdenum cofactor-binding domain"/>
    <property type="match status" value="1"/>
</dbReference>
<feature type="non-terminal residue" evidence="4">
    <location>
        <position position="235"/>
    </location>
</feature>
<dbReference type="InterPro" id="IPR016208">
    <property type="entry name" value="Ald_Oxase/xanthine_DH-like"/>
</dbReference>
<sequence length="235" mass="25817">MAHVAVLRSPHAHAKINSINTDAAKAMDGVIDVFVGQDLIDGGVGKMPVIWQVPDNKIPDRWPLVPDKVRHVGDSVAAVVAEDPYIARDALDMIEVDYEVLEATTGAKATTEDGKPLVHDEIENNISFKWGLGDREACDKAFEEADHVVKLDLINQRLIANAMEPRACAAQWTAATENMTVWTTSQNPHIIRFGLSAVTLPMLDEHKLRVISPDVGGGFGSKIFHYPEEVIIPWI</sequence>
<dbReference type="SUPFAM" id="SSF54665">
    <property type="entry name" value="CO dehydrogenase molybdoprotein N-domain-like"/>
    <property type="match status" value="1"/>
</dbReference>
<dbReference type="AlphaFoldDB" id="A0A382FVF9"/>